<dbReference type="Proteomes" id="UP001642464">
    <property type="component" value="Unassembled WGS sequence"/>
</dbReference>
<gene>
    <name evidence="4" type="ORF">SCF082_LOCUS26238</name>
</gene>
<keyword evidence="1" id="KW-0560">Oxidoreductase</keyword>
<dbReference type="InterPro" id="IPR050982">
    <property type="entry name" value="Auxin_biosynth/cation_transpt"/>
</dbReference>
<keyword evidence="5" id="KW-1185">Reference proteome</keyword>
<dbReference type="InterPro" id="IPR001623">
    <property type="entry name" value="DnaJ_domain"/>
</dbReference>
<comment type="caution">
    <text evidence="4">The sequence shown here is derived from an EMBL/GenBank/DDBJ whole genome shotgun (WGS) entry which is preliminary data.</text>
</comment>
<dbReference type="PANTHER" id="PTHR43539">
    <property type="entry name" value="FLAVIN-BINDING MONOOXYGENASE-LIKE PROTEIN (AFU_ORTHOLOGUE AFUA_4G09220)"/>
    <property type="match status" value="1"/>
</dbReference>
<dbReference type="InterPro" id="IPR036291">
    <property type="entry name" value="NAD(P)-bd_dom_sf"/>
</dbReference>
<sequence>MGAGGSKAETLEELVTASGAARSDFLRNLFGKYDGLENQDFYTLFGLERYTQVENEQVQNRIKMKFHELMLQWHPDKNTNKDQDECTVWTAKIVLARHVLLDPELKRRYDLELRRQRGEEDKWSTYGWYIKWGYAILATLGGLALVISGGAAVAFTGGASLGISVAGSALLISGVNGGLRMWKDPDCSTEQYIKDIAVGAAMGALGGGLSIAGGAAVAGCAGAGAKVCVGAAMGALTTTTSKITSDAVDLAISEGLAGERIKQMVDAKSRDEIFSAQNAKQVLKTAALGAAVGGAVQGLASACNGAANSSEYIDDVANVIQAGRRVPLELQGAEVVPKMLSFSLAQLMGAGTLANRVQKLAPEVSHKLVSDASKADFILSRTNNQKDFADQAVVALLREGFTLCADNSLTRLNLTKVHGSSIQRGEYLWVLITDELFSTRQRYEEVMRRRHGEQYTPHYHEAETFDEHHYTYYCIDTPFPYPFREATQKMREIEGQWVGDAQPFPREWTREVAADDVLTNLTQIKEYPPARRLLLFTPDFGSVKSFDLSTWSQLDADLWVVSWQGWTTWEEMIDQVTRQVLSLADGVSTAWYGHSMGALVAYEVLKRFETKYCSPNLPVSLVISGCPAPHLFEQYRPYERYSFLQKLRICNDFDILPEDQKNLMAKQFGYPAEAKVPSTEQRKAMMNDRKVVALAHDEDELVDPGSVQAWSSYASKFEFHALEDELRFQRDMHLFPAHARDTCPKTAMLHVARRRNRLNRPLAVAWNVDLRHFGRKARGGILVVDPVMAWGSTATMGPKDLLDAIDRASRAGARLDEKTGRLWERLSCRCQALMLALSPPQLSRALFGFHRARYTGSELLSAAGEALLSERDWEGDEGDEADVHQLGRHVAMSANDVAMLLKAFSKHRYAENSAMDLLLHRAHETLPQAAVTDLAQLLSAAVRLNLGPLLGGGAEEATCAVTPPPHPGLLNRLFSQARGGLFDPFTPTSDVTNLCVAATQLPATQEGGALLMDVAQQVLTRRGALVALSPKDVLRRLQGITGFDANVHPDTTVRPILPRLDRVGLFDAAASGLCPRAAELEPVAVAKALQAFADLLQGLSAPTVQLKLLDPLCAILLQRLSSLPLESVRQCSQAAASLLHSIGPEAEESLLREVDVSARTMLQREKKRRAGDIVELVVRRAVEEETHRDPPKGPVPEILSKITETMLANEIEKDPQSAWPSPSGLARALSSGRLDLEKMLPDVGPTDGPIAEEVDCVVIGAGIAGVTSARAMVEAGRDVLIMDRYETLGGIWTYYANQFSRVNTSEVGYRMLNQEGPGARPNTDHSPTHDILRDLFTVAAKFSYGKFRCCIDVTKADLAEDKSYDVHWRNMKTGKSGQTHAQSVCFHTNRRIGKRRDVEWPGREKFRGECVYGYANEVLPLKFWGKNVVVVGAGAFAYENLRTAIEHGARHVTMLGRRSGTTCPKWIDVIAFLRPADEYYNTNRAGNIISFDVWKQCYEDSGLPKPECWAEGLLKPHNHTVSVSDLGFIAGYHGLATLKVGEIAEYRSDGQGVLLKDGSKLDCDIIIKATGFLLNDEVPKICDRTNIHSFDLLDYNLLYGAEPLLDGAQFGSAKGRVAEEEQVSEEALYQGILQMQRRGLPDVSQRNNPFGSGYAGPMYVSSWFFKWPGRPKKRELGPGRSDGPRAESEGVTVSEFKKTAKDNKITKAIYARKVKFL</sequence>
<dbReference type="SMART" id="SM00271">
    <property type="entry name" value="DnaJ"/>
    <property type="match status" value="1"/>
</dbReference>
<evidence type="ECO:0000313" key="4">
    <source>
        <dbReference type="EMBL" id="CAK9046686.1"/>
    </source>
</evidence>
<dbReference type="InterPro" id="IPR001031">
    <property type="entry name" value="Thioesterase"/>
</dbReference>
<dbReference type="SUPFAM" id="SSF51905">
    <property type="entry name" value="FAD/NAD(P)-binding domain"/>
    <property type="match status" value="1"/>
</dbReference>
<dbReference type="Pfam" id="PF00226">
    <property type="entry name" value="DnaJ"/>
    <property type="match status" value="1"/>
</dbReference>
<dbReference type="InterPro" id="IPR029058">
    <property type="entry name" value="AB_hydrolase_fold"/>
</dbReference>
<reference evidence="4 5" key="1">
    <citation type="submission" date="2024-02" db="EMBL/GenBank/DDBJ databases">
        <authorList>
            <person name="Chen Y."/>
            <person name="Shah S."/>
            <person name="Dougan E. K."/>
            <person name="Thang M."/>
            <person name="Chan C."/>
        </authorList>
    </citation>
    <scope>NUCLEOTIDE SEQUENCE [LARGE SCALE GENOMIC DNA]</scope>
</reference>
<dbReference type="Gene3D" id="1.10.287.110">
    <property type="entry name" value="DnaJ domain"/>
    <property type="match status" value="1"/>
</dbReference>
<proteinExistence type="predicted"/>
<dbReference type="Pfam" id="PF00975">
    <property type="entry name" value="Thioesterase"/>
    <property type="match status" value="1"/>
</dbReference>
<protein>
    <submittedName>
        <fullName evidence="4">Flavin-containing monooxygenase 5 (FMO 5) (Dimethylaniline monooxygenase [N-oxide-forming] 5) (Dimethylaniline oxidase 5) (Hepatic flavin-containing monooxygenase 5) (NAPDH oxidase)</fullName>
    </submittedName>
</protein>
<dbReference type="SUPFAM" id="SSF46565">
    <property type="entry name" value="Chaperone J-domain"/>
    <property type="match status" value="1"/>
</dbReference>
<evidence type="ECO:0000256" key="1">
    <source>
        <dbReference type="ARBA" id="ARBA00023002"/>
    </source>
</evidence>
<feature type="transmembrane region" description="Helical" evidence="2">
    <location>
        <begin position="200"/>
        <end position="219"/>
    </location>
</feature>
<keyword evidence="2" id="KW-0472">Membrane</keyword>
<dbReference type="SUPFAM" id="SSF53474">
    <property type="entry name" value="alpha/beta-Hydrolases"/>
    <property type="match status" value="1"/>
</dbReference>
<feature type="transmembrane region" description="Helical" evidence="2">
    <location>
        <begin position="161"/>
        <end position="179"/>
    </location>
</feature>
<feature type="transmembrane region" description="Helical" evidence="2">
    <location>
        <begin position="132"/>
        <end position="155"/>
    </location>
</feature>
<dbReference type="SUPFAM" id="SSF51735">
    <property type="entry name" value="NAD(P)-binding Rossmann-fold domains"/>
    <property type="match status" value="1"/>
</dbReference>
<feature type="domain" description="J" evidence="3">
    <location>
        <begin position="40"/>
        <end position="113"/>
    </location>
</feature>
<dbReference type="Gene3D" id="3.40.50.1820">
    <property type="entry name" value="alpha/beta hydrolase"/>
    <property type="match status" value="1"/>
</dbReference>
<dbReference type="InterPro" id="IPR036869">
    <property type="entry name" value="J_dom_sf"/>
</dbReference>
<evidence type="ECO:0000259" key="3">
    <source>
        <dbReference type="PROSITE" id="PS50076"/>
    </source>
</evidence>
<keyword evidence="4" id="KW-0503">Monooxygenase</keyword>
<organism evidence="4 5">
    <name type="scientific">Durusdinium trenchii</name>
    <dbReference type="NCBI Taxonomy" id="1381693"/>
    <lineage>
        <taxon>Eukaryota</taxon>
        <taxon>Sar</taxon>
        <taxon>Alveolata</taxon>
        <taxon>Dinophyceae</taxon>
        <taxon>Suessiales</taxon>
        <taxon>Symbiodiniaceae</taxon>
        <taxon>Durusdinium</taxon>
    </lineage>
</organism>
<dbReference type="PANTHER" id="PTHR43539:SF78">
    <property type="entry name" value="FLAVIN-CONTAINING MONOOXYGENASE"/>
    <property type="match status" value="1"/>
</dbReference>
<keyword evidence="2" id="KW-0812">Transmembrane</keyword>
<dbReference type="CDD" id="cd06257">
    <property type="entry name" value="DnaJ"/>
    <property type="match status" value="1"/>
</dbReference>
<evidence type="ECO:0000313" key="5">
    <source>
        <dbReference type="Proteomes" id="UP001642464"/>
    </source>
</evidence>
<dbReference type="Pfam" id="PF12831">
    <property type="entry name" value="FAD_oxidored"/>
    <property type="match status" value="1"/>
</dbReference>
<evidence type="ECO:0000256" key="2">
    <source>
        <dbReference type="SAM" id="Phobius"/>
    </source>
</evidence>
<dbReference type="GO" id="GO:0004497">
    <property type="term" value="F:monooxygenase activity"/>
    <property type="evidence" value="ECO:0007669"/>
    <property type="project" value="UniProtKB-KW"/>
</dbReference>
<dbReference type="EMBL" id="CAXAMM010019890">
    <property type="protein sequence ID" value="CAK9046686.1"/>
    <property type="molecule type" value="Genomic_DNA"/>
</dbReference>
<name>A0ABP0M6J4_9DINO</name>
<dbReference type="Gene3D" id="3.50.50.60">
    <property type="entry name" value="FAD/NAD(P)-binding domain"/>
    <property type="match status" value="1"/>
</dbReference>
<dbReference type="PROSITE" id="PS50076">
    <property type="entry name" value="DNAJ_2"/>
    <property type="match status" value="1"/>
</dbReference>
<dbReference type="InterPro" id="IPR036188">
    <property type="entry name" value="FAD/NAD-bd_sf"/>
</dbReference>
<accession>A0ABP0M6J4</accession>
<keyword evidence="2" id="KW-1133">Transmembrane helix</keyword>